<dbReference type="Proteomes" id="UP001174136">
    <property type="component" value="Unassembled WGS sequence"/>
</dbReference>
<evidence type="ECO:0000313" key="1">
    <source>
        <dbReference type="EMBL" id="KAK0145889.1"/>
    </source>
</evidence>
<gene>
    <name evidence="1" type="ORF">N1851_015179</name>
</gene>
<dbReference type="EMBL" id="JAOPHQ010002697">
    <property type="protein sequence ID" value="KAK0145889.1"/>
    <property type="molecule type" value="Genomic_DNA"/>
</dbReference>
<protein>
    <submittedName>
        <fullName evidence="1">Uncharacterized protein</fullName>
    </submittedName>
</protein>
<organism evidence="1 2">
    <name type="scientific">Merluccius polli</name>
    <name type="common">Benguela hake</name>
    <name type="synonym">Merluccius cadenati</name>
    <dbReference type="NCBI Taxonomy" id="89951"/>
    <lineage>
        <taxon>Eukaryota</taxon>
        <taxon>Metazoa</taxon>
        <taxon>Chordata</taxon>
        <taxon>Craniata</taxon>
        <taxon>Vertebrata</taxon>
        <taxon>Euteleostomi</taxon>
        <taxon>Actinopterygii</taxon>
        <taxon>Neopterygii</taxon>
        <taxon>Teleostei</taxon>
        <taxon>Neoteleostei</taxon>
        <taxon>Acanthomorphata</taxon>
        <taxon>Zeiogadaria</taxon>
        <taxon>Gadariae</taxon>
        <taxon>Gadiformes</taxon>
        <taxon>Gadoidei</taxon>
        <taxon>Merlucciidae</taxon>
        <taxon>Merluccius</taxon>
    </lineage>
</organism>
<name>A0AA47MST6_MERPO</name>
<comment type="caution">
    <text evidence="1">The sequence shown here is derived from an EMBL/GenBank/DDBJ whole genome shotgun (WGS) entry which is preliminary data.</text>
</comment>
<accession>A0AA47MST6</accession>
<proteinExistence type="predicted"/>
<dbReference type="AlphaFoldDB" id="A0AA47MST6"/>
<evidence type="ECO:0000313" key="2">
    <source>
        <dbReference type="Proteomes" id="UP001174136"/>
    </source>
</evidence>
<keyword evidence="2" id="KW-1185">Reference proteome</keyword>
<reference evidence="1" key="1">
    <citation type="journal article" date="2023" name="Front. Mar. Sci.">
        <title>A new Merluccius polli reference genome to investigate the effects of global change in West African waters.</title>
        <authorList>
            <person name="Mateo J.L."/>
            <person name="Blanco-Fernandez C."/>
            <person name="Garcia-Vazquez E."/>
            <person name="Machado-Schiaffino G."/>
        </authorList>
    </citation>
    <scope>NUCLEOTIDE SEQUENCE</scope>
    <source>
        <strain evidence="1">C29</strain>
        <tissue evidence="1">Fin</tissue>
    </source>
</reference>
<sequence>MSRELRKGEDVSALNENDLCNAEDMFKVMAPVKVITTVIAKLKKHFQAATEDTGLIKEMKKVFLDDFEKTVTHKLRTCCILHPLWIPRFKSLPFLSDHDTETVFQEHLR</sequence>